<accession>K7YH29</accession>
<dbReference type="EMBL" id="CP003539">
    <property type="protein sequence ID" value="AFX98860.1"/>
    <property type="molecule type" value="Genomic_DNA"/>
</dbReference>
<gene>
    <name evidence="1" type="ORF">A1OE_672</name>
</gene>
<keyword evidence="2" id="KW-1185">Reference proteome</keyword>
<protein>
    <submittedName>
        <fullName evidence="1">Uncharacterized protein</fullName>
    </submittedName>
</protein>
<dbReference type="Proteomes" id="UP000010077">
    <property type="component" value="Chromosome"/>
</dbReference>
<evidence type="ECO:0000313" key="1">
    <source>
        <dbReference type="EMBL" id="AFX98860.1"/>
    </source>
</evidence>
<dbReference type="HOGENOM" id="CLU_3248753_0_0_5"/>
<dbReference type="KEGG" id="thal:A1OE_672"/>
<sequence>MPFSKWLNLKYIILSHVNSAKNINDRQFIFHFLCRAHKAITR</sequence>
<name>K7YH29_9PROT</name>
<evidence type="ECO:0000313" key="2">
    <source>
        <dbReference type="Proteomes" id="UP000010077"/>
    </source>
</evidence>
<proteinExistence type="predicted"/>
<dbReference type="AlphaFoldDB" id="K7YH29"/>
<organism evidence="1 2">
    <name type="scientific">Candidatus Endolissoclinum faulkneri L2</name>
    <dbReference type="NCBI Taxonomy" id="1193729"/>
    <lineage>
        <taxon>Bacteria</taxon>
        <taxon>Pseudomonadati</taxon>
        <taxon>Pseudomonadota</taxon>
        <taxon>Alphaproteobacteria</taxon>
        <taxon>Rhodospirillales</taxon>
        <taxon>Rhodospirillaceae</taxon>
        <taxon>Candidatus Endolissoclinum</taxon>
    </lineage>
</organism>
<reference evidence="1 2" key="1">
    <citation type="journal article" date="2012" name="Proc. Natl. Acad. Sci. U.S.A.">
        <title>Genome streamlining and chemical defense in a coral reef symbiosis.</title>
        <authorList>
            <person name="Kwan J.C."/>
            <person name="Donia M.S."/>
            <person name="Han A.W."/>
            <person name="Hirose E."/>
            <person name="Haygood M.G."/>
            <person name="Schmidt E.W."/>
        </authorList>
    </citation>
    <scope>NUCLEOTIDE SEQUENCE [LARGE SCALE GENOMIC DNA]</scope>
    <source>
        <strain evidence="1 2">L2</strain>
    </source>
</reference>